<proteinExistence type="predicted"/>
<reference evidence="1 2" key="1">
    <citation type="submission" date="2020-06" db="EMBL/GenBank/DDBJ databases">
        <title>The endosymbiont of the kinetoplastid Bodo saltans is a Paracaedibacter-like alpha-proteobacterium possessing a putative toxin-antitoxin system.</title>
        <authorList>
            <person name="Midha S."/>
            <person name="Rigden D.J."/>
            <person name="Siozios S."/>
            <person name="Hurst G.D.D."/>
            <person name="Jackson A.P."/>
        </authorList>
    </citation>
    <scope>NUCLEOTIDE SEQUENCE [LARGE SCALE GENOMIC DNA]</scope>
    <source>
        <strain evidence="1">Lake Konstanz</strain>
    </source>
</reference>
<dbReference type="EMBL" id="CP054719">
    <property type="protein sequence ID" value="QOL19371.1"/>
    <property type="molecule type" value="Genomic_DNA"/>
</dbReference>
<dbReference type="RefSeq" id="WP_350332125.1">
    <property type="nucleotide sequence ID" value="NZ_CP054719.1"/>
</dbReference>
<name>A0A7L9RS48_9PROT</name>
<protein>
    <submittedName>
        <fullName evidence="1">Uncharacterized protein</fullName>
    </submittedName>
</protein>
<evidence type="ECO:0000313" key="2">
    <source>
        <dbReference type="Proteomes" id="UP000594001"/>
    </source>
</evidence>
<organism evidence="1 2">
    <name type="scientific">Candidatus Bodocaedibacter vickermanii</name>
    <dbReference type="NCBI Taxonomy" id="2741701"/>
    <lineage>
        <taxon>Bacteria</taxon>
        <taxon>Pseudomonadati</taxon>
        <taxon>Pseudomonadota</taxon>
        <taxon>Alphaproteobacteria</taxon>
        <taxon>Holosporales</taxon>
        <taxon>Candidatus Paracaedibacteraceae</taxon>
        <taxon>Candidatus Bodocaedibacter</taxon>
    </lineage>
</organism>
<gene>
    <name evidence="1" type="ORF">CPBP_00123</name>
</gene>
<accession>A0A7L9RS48</accession>
<dbReference type="Proteomes" id="UP000594001">
    <property type="component" value="Chromosome"/>
</dbReference>
<evidence type="ECO:0000313" key="1">
    <source>
        <dbReference type="EMBL" id="QOL19371.1"/>
    </source>
</evidence>
<keyword evidence="2" id="KW-1185">Reference proteome</keyword>
<dbReference type="AlphaFoldDB" id="A0A7L9RS48"/>
<dbReference type="KEGG" id="pbal:CPBP_00123"/>
<sequence>MPAIPKGTSDAVAEAYNRLEVSRWNGRLIEDYEKGQLDLSNYSVAFEEERIAGRAEGRAEGQFDLIKKLQQDGLLTEIQAAEQIARLK</sequence>